<dbReference type="AlphaFoldDB" id="A0A3E5HKG3"/>
<name>A0A3E5HKG3_BIFPS</name>
<evidence type="ECO:0000313" key="6">
    <source>
        <dbReference type="Proteomes" id="UP000284163"/>
    </source>
</evidence>
<gene>
    <name evidence="4" type="ORF">DXA22_01305</name>
    <name evidence="3" type="ORF">DXA79_07170</name>
</gene>
<feature type="region of interest" description="Disordered" evidence="1">
    <location>
        <begin position="125"/>
        <end position="197"/>
    </location>
</feature>
<protein>
    <submittedName>
        <fullName evidence="3">Cell surface protein</fullName>
    </submittedName>
</protein>
<proteinExistence type="predicted"/>
<evidence type="ECO:0000313" key="4">
    <source>
        <dbReference type="EMBL" id="RGY78004.1"/>
    </source>
</evidence>
<feature type="compositionally biased region" description="Low complexity" evidence="1">
    <location>
        <begin position="166"/>
        <end position="187"/>
    </location>
</feature>
<keyword evidence="2" id="KW-1133">Transmembrane helix</keyword>
<reference evidence="5 6" key="1">
    <citation type="submission" date="2018-08" db="EMBL/GenBank/DDBJ databases">
        <title>A genome reference for cultivated species of the human gut microbiota.</title>
        <authorList>
            <person name="Zou Y."/>
            <person name="Xue W."/>
            <person name="Luo G."/>
        </authorList>
    </citation>
    <scope>NUCLEOTIDE SEQUENCE [LARGE SCALE GENOMIC DNA]</scope>
    <source>
        <strain evidence="4 6">CF01-1</strain>
        <strain evidence="3 5">OF05-12</strain>
    </source>
</reference>
<dbReference type="EMBL" id="QSWD01000004">
    <property type="protein sequence ID" value="RGP02298.1"/>
    <property type="molecule type" value="Genomic_DNA"/>
</dbReference>
<dbReference type="Proteomes" id="UP000284163">
    <property type="component" value="Unassembled WGS sequence"/>
</dbReference>
<dbReference type="InterPro" id="IPR046314">
    <property type="entry name" value="DUF6466"/>
</dbReference>
<dbReference type="Proteomes" id="UP000261031">
    <property type="component" value="Unassembled WGS sequence"/>
</dbReference>
<feature type="transmembrane region" description="Helical" evidence="2">
    <location>
        <begin position="20"/>
        <end position="42"/>
    </location>
</feature>
<comment type="caution">
    <text evidence="3">The sequence shown here is derived from an EMBL/GenBank/DDBJ whole genome shotgun (WGS) entry which is preliminary data.</text>
</comment>
<keyword evidence="2" id="KW-0472">Membrane</keyword>
<accession>A0A3E5HKG3</accession>
<evidence type="ECO:0000313" key="5">
    <source>
        <dbReference type="Proteomes" id="UP000261031"/>
    </source>
</evidence>
<evidence type="ECO:0000313" key="3">
    <source>
        <dbReference type="EMBL" id="RGP02298.1"/>
    </source>
</evidence>
<evidence type="ECO:0000256" key="2">
    <source>
        <dbReference type="SAM" id="Phobius"/>
    </source>
</evidence>
<sequence>MDHAIKEAAVSTTVTARASLPVRIAIAVIAAISVIVGVLGIVNLASVSNYNQATDSLNANIKASQQQDADFDKLQTQQQQTDAQFREAGAAGMLLLPNVRTSIEHNAEVSAKLTESIRKKIEEMQHADGTEADTAIEGGQSVTDGGQGNGGTLTDEQRQKVEELLAQNAQSAQSDSDDSGSAAKQDSNQTSSPAKPW</sequence>
<feature type="compositionally biased region" description="Polar residues" evidence="1">
    <location>
        <begin position="188"/>
        <end position="197"/>
    </location>
</feature>
<dbReference type="EMBL" id="QSDK01000001">
    <property type="protein sequence ID" value="RGY78004.1"/>
    <property type="molecule type" value="Genomic_DNA"/>
</dbReference>
<organism evidence="3 5">
    <name type="scientific">Bifidobacterium pseudocatenulatum</name>
    <dbReference type="NCBI Taxonomy" id="28026"/>
    <lineage>
        <taxon>Bacteria</taxon>
        <taxon>Bacillati</taxon>
        <taxon>Actinomycetota</taxon>
        <taxon>Actinomycetes</taxon>
        <taxon>Bifidobacteriales</taxon>
        <taxon>Bifidobacteriaceae</taxon>
        <taxon>Bifidobacterium</taxon>
    </lineage>
</organism>
<keyword evidence="2" id="KW-0812">Transmembrane</keyword>
<dbReference type="Pfam" id="PF20070">
    <property type="entry name" value="DUF6466"/>
    <property type="match status" value="1"/>
</dbReference>
<evidence type="ECO:0000256" key="1">
    <source>
        <dbReference type="SAM" id="MobiDB-lite"/>
    </source>
</evidence>